<name>A0A1G7G3E0_9PROT</name>
<protein>
    <submittedName>
        <fullName evidence="1">Uncharacterized protein</fullName>
    </submittedName>
</protein>
<dbReference type="STRING" id="69960.SAMN05421720_11366"/>
<evidence type="ECO:0000313" key="1">
    <source>
        <dbReference type="EMBL" id="SDE82642.1"/>
    </source>
</evidence>
<accession>A0A1G7G3E0</accession>
<reference evidence="1 2" key="1">
    <citation type="submission" date="2016-10" db="EMBL/GenBank/DDBJ databases">
        <authorList>
            <person name="de Groot N.N."/>
        </authorList>
    </citation>
    <scope>NUCLEOTIDE SEQUENCE [LARGE SCALE GENOMIC DNA]</scope>
    <source>
        <strain evidence="1 2">ATCC 700224</strain>
    </source>
</reference>
<proteinExistence type="predicted"/>
<dbReference type="EMBL" id="FNAP01000013">
    <property type="protein sequence ID" value="SDE82642.1"/>
    <property type="molecule type" value="Genomic_DNA"/>
</dbReference>
<dbReference type="AlphaFoldDB" id="A0A1G7G3E0"/>
<dbReference type="OrthoDB" id="116799at2"/>
<gene>
    <name evidence="1" type="ORF">SAMN05421720_11366</name>
</gene>
<keyword evidence="2" id="KW-1185">Reference proteome</keyword>
<dbReference type="Proteomes" id="UP000199412">
    <property type="component" value="Unassembled WGS sequence"/>
</dbReference>
<organism evidence="1 2">
    <name type="scientific">Rhodospira trueperi</name>
    <dbReference type="NCBI Taxonomy" id="69960"/>
    <lineage>
        <taxon>Bacteria</taxon>
        <taxon>Pseudomonadati</taxon>
        <taxon>Pseudomonadota</taxon>
        <taxon>Alphaproteobacteria</taxon>
        <taxon>Rhodospirillales</taxon>
        <taxon>Rhodospirillaceae</taxon>
        <taxon>Rhodospira</taxon>
    </lineage>
</organism>
<sequence>MRITVEFYETPMDWPRDEGRFMDDMIRIIETGDRHERNRAYELVFDDLLGLEGKTYDAFLDHLVGYTVWRWFDDVPVYQTPGEPGALFAPVEEQDEDGTVRVVIHALGWFRRLSRADEEIEDQLKHLIHRRCLSLGLCEGDTHGGL</sequence>
<evidence type="ECO:0000313" key="2">
    <source>
        <dbReference type="Proteomes" id="UP000199412"/>
    </source>
</evidence>
<dbReference type="RefSeq" id="WP_092787552.1">
    <property type="nucleotide sequence ID" value="NZ_FNAP01000013.1"/>
</dbReference>